<gene>
    <name evidence="15" type="primary">dusB</name>
    <name evidence="15" type="ORF">ACFFJG_14460</name>
</gene>
<dbReference type="PIRSF" id="PIRSF006621">
    <property type="entry name" value="Dus"/>
    <property type="match status" value="1"/>
</dbReference>
<dbReference type="InterPro" id="IPR004652">
    <property type="entry name" value="DusB-like"/>
</dbReference>
<keyword evidence="3" id="KW-0820">tRNA-binding</keyword>
<comment type="cofactor">
    <cofactor evidence="1 12">
        <name>FMN</name>
        <dbReference type="ChEBI" id="CHEBI:58210"/>
    </cofactor>
</comment>
<evidence type="ECO:0000256" key="6">
    <source>
        <dbReference type="ARBA" id="ARBA00022694"/>
    </source>
</evidence>
<evidence type="ECO:0000256" key="12">
    <source>
        <dbReference type="PIRNR" id="PIRNR006621"/>
    </source>
</evidence>
<evidence type="ECO:0000256" key="1">
    <source>
        <dbReference type="ARBA" id="ARBA00001917"/>
    </source>
</evidence>
<comment type="function">
    <text evidence="2 12">Catalyzes the synthesis of 5,6-dihydrouridine (D), a modified base found in the D-loop of most tRNAs, via the reduction of the C5-C6 double bond in target uridines.</text>
</comment>
<evidence type="ECO:0000256" key="2">
    <source>
        <dbReference type="ARBA" id="ARBA00002790"/>
    </source>
</evidence>
<name>A0ABV6E3X7_9ACTN</name>
<keyword evidence="5 12" id="KW-0288">FMN</keyword>
<evidence type="ECO:0000256" key="10">
    <source>
        <dbReference type="ARBA" id="ARBA00048205"/>
    </source>
</evidence>
<evidence type="ECO:0000256" key="7">
    <source>
        <dbReference type="ARBA" id="ARBA00022857"/>
    </source>
</evidence>
<evidence type="ECO:0000313" key="16">
    <source>
        <dbReference type="Proteomes" id="UP001589698"/>
    </source>
</evidence>
<evidence type="ECO:0000256" key="11">
    <source>
        <dbReference type="ARBA" id="ARBA00048802"/>
    </source>
</evidence>
<dbReference type="InterPro" id="IPR024036">
    <property type="entry name" value="tRNA-dHydroUridine_Synthase_C"/>
</dbReference>
<evidence type="ECO:0000259" key="14">
    <source>
        <dbReference type="Pfam" id="PF01207"/>
    </source>
</evidence>
<dbReference type="PANTHER" id="PTHR45846">
    <property type="entry name" value="TRNA-DIHYDROURIDINE(47) SYNTHASE [NAD(P)(+)]-LIKE"/>
    <property type="match status" value="1"/>
</dbReference>
<dbReference type="RefSeq" id="WP_378519408.1">
    <property type="nucleotide sequence ID" value="NZ_CBCSDI010000057.1"/>
</dbReference>
<keyword evidence="6 12" id="KW-0819">tRNA processing</keyword>
<dbReference type="InterPro" id="IPR018517">
    <property type="entry name" value="tRNA_hU_synthase_CS"/>
</dbReference>
<keyword evidence="8" id="KW-0694">RNA-binding</keyword>
<sequence>MTTLPDSLTLGSLRVDTPVVLAPMAGITNAAYRRLCAEQGAGLYVCEMITSRGLVEGDETTRKMLVFDELETVRSVQLYGTDPVYIGKAVEILCADFGVAHVDLNFGCPVPKVTRKGGGGALPWKRGLLAEVLEHAVAAATPYDVPVTMKTRKGLDDDHLTYLDAGRIAQESGVAAIALHGRTVQQAYSGEADWDAIAALVDHVDIPVLGNGDIWEAADAVRMVEQTGAAGVVVGRGCLGRPWLFRDLAAAFHGEDVATLPTLGEVKAMMRRHAELLSEHMGEERGCKEFRKHITWYLKGFPAGGELRHQLALVDSLVTLDDLLAGLDDDAPFPERELGTPRGRQGAPRKRVVLPDGWLDDTDGRGSHLHEDVDETTGG</sequence>
<protein>
    <recommendedName>
        <fullName evidence="12">tRNA-dihydrouridine synthase</fullName>
        <ecNumber evidence="12">1.3.1.-</ecNumber>
    </recommendedName>
</protein>
<keyword evidence="9 12" id="KW-0560">Oxidoreductase</keyword>
<evidence type="ECO:0000256" key="4">
    <source>
        <dbReference type="ARBA" id="ARBA00022630"/>
    </source>
</evidence>
<keyword evidence="4 12" id="KW-0285">Flavoprotein</keyword>
<comment type="similarity">
    <text evidence="12">Belongs to the dus family.</text>
</comment>
<dbReference type="Gene3D" id="1.10.1200.80">
    <property type="entry name" value="Putative flavin oxidoreducatase, domain 2"/>
    <property type="match status" value="1"/>
</dbReference>
<keyword evidence="16" id="KW-1185">Reference proteome</keyword>
<proteinExistence type="inferred from homology"/>
<comment type="caution">
    <text evidence="15">The sequence shown here is derived from an EMBL/GenBank/DDBJ whole genome shotgun (WGS) entry which is preliminary data.</text>
</comment>
<dbReference type="CDD" id="cd02801">
    <property type="entry name" value="DUS_like_FMN"/>
    <property type="match status" value="1"/>
</dbReference>
<evidence type="ECO:0000256" key="9">
    <source>
        <dbReference type="ARBA" id="ARBA00023002"/>
    </source>
</evidence>
<evidence type="ECO:0000256" key="3">
    <source>
        <dbReference type="ARBA" id="ARBA00022555"/>
    </source>
</evidence>
<dbReference type="EMBL" id="JBHLXH010000001">
    <property type="protein sequence ID" value="MFC0223687.1"/>
    <property type="molecule type" value="Genomic_DNA"/>
</dbReference>
<comment type="catalytic activity">
    <reaction evidence="10">
        <text>a 5,6-dihydrouridine in tRNA + NADP(+) = a uridine in tRNA + NADPH + H(+)</text>
        <dbReference type="Rhea" id="RHEA:23624"/>
        <dbReference type="Rhea" id="RHEA-COMP:13339"/>
        <dbReference type="Rhea" id="RHEA-COMP:13887"/>
        <dbReference type="ChEBI" id="CHEBI:15378"/>
        <dbReference type="ChEBI" id="CHEBI:57783"/>
        <dbReference type="ChEBI" id="CHEBI:58349"/>
        <dbReference type="ChEBI" id="CHEBI:65315"/>
        <dbReference type="ChEBI" id="CHEBI:74443"/>
    </reaction>
</comment>
<feature type="region of interest" description="Disordered" evidence="13">
    <location>
        <begin position="331"/>
        <end position="379"/>
    </location>
</feature>
<dbReference type="GO" id="GO:0016491">
    <property type="term" value="F:oxidoreductase activity"/>
    <property type="evidence" value="ECO:0007669"/>
    <property type="project" value="UniProtKB-KW"/>
</dbReference>
<evidence type="ECO:0000256" key="5">
    <source>
        <dbReference type="ARBA" id="ARBA00022643"/>
    </source>
</evidence>
<keyword evidence="7" id="KW-0521">NADP</keyword>
<dbReference type="SUPFAM" id="SSF51395">
    <property type="entry name" value="FMN-linked oxidoreductases"/>
    <property type="match status" value="1"/>
</dbReference>
<accession>A0ABV6E3X7</accession>
<comment type="catalytic activity">
    <reaction evidence="11">
        <text>a 5,6-dihydrouridine in tRNA + NAD(+) = a uridine in tRNA + NADH + H(+)</text>
        <dbReference type="Rhea" id="RHEA:54452"/>
        <dbReference type="Rhea" id="RHEA-COMP:13339"/>
        <dbReference type="Rhea" id="RHEA-COMP:13887"/>
        <dbReference type="ChEBI" id="CHEBI:15378"/>
        <dbReference type="ChEBI" id="CHEBI:57540"/>
        <dbReference type="ChEBI" id="CHEBI:57945"/>
        <dbReference type="ChEBI" id="CHEBI:65315"/>
        <dbReference type="ChEBI" id="CHEBI:74443"/>
    </reaction>
</comment>
<dbReference type="NCBIfam" id="TIGR00737">
    <property type="entry name" value="nifR3_yhdG"/>
    <property type="match status" value="1"/>
</dbReference>
<dbReference type="PANTHER" id="PTHR45846:SF1">
    <property type="entry name" value="TRNA-DIHYDROURIDINE(47) SYNTHASE [NAD(P)(+)]-LIKE"/>
    <property type="match status" value="1"/>
</dbReference>
<dbReference type="EC" id="1.3.1.-" evidence="12"/>
<dbReference type="InterPro" id="IPR001269">
    <property type="entry name" value="DUS_fam"/>
</dbReference>
<dbReference type="Gene3D" id="3.20.20.70">
    <property type="entry name" value="Aldolase class I"/>
    <property type="match status" value="1"/>
</dbReference>
<feature type="domain" description="DUS-like FMN-binding" evidence="14">
    <location>
        <begin position="21"/>
        <end position="316"/>
    </location>
</feature>
<organism evidence="15 16">
    <name type="scientific">Nocardioides zeicaulis</name>
    <dbReference type="NCBI Taxonomy" id="1776857"/>
    <lineage>
        <taxon>Bacteria</taxon>
        <taxon>Bacillati</taxon>
        <taxon>Actinomycetota</taxon>
        <taxon>Actinomycetes</taxon>
        <taxon>Propionibacteriales</taxon>
        <taxon>Nocardioidaceae</taxon>
        <taxon>Nocardioides</taxon>
    </lineage>
</organism>
<feature type="compositionally biased region" description="Basic and acidic residues" evidence="13">
    <location>
        <begin position="362"/>
        <end position="371"/>
    </location>
</feature>
<evidence type="ECO:0000256" key="8">
    <source>
        <dbReference type="ARBA" id="ARBA00022884"/>
    </source>
</evidence>
<dbReference type="Pfam" id="PF01207">
    <property type="entry name" value="Dus"/>
    <property type="match status" value="1"/>
</dbReference>
<dbReference type="InterPro" id="IPR035587">
    <property type="entry name" value="DUS-like_FMN-bd"/>
</dbReference>
<dbReference type="PROSITE" id="PS01136">
    <property type="entry name" value="UPF0034"/>
    <property type="match status" value="1"/>
</dbReference>
<reference evidence="15 16" key="1">
    <citation type="submission" date="2024-09" db="EMBL/GenBank/DDBJ databases">
        <authorList>
            <person name="Sun Q."/>
            <person name="Mori K."/>
        </authorList>
    </citation>
    <scope>NUCLEOTIDE SEQUENCE [LARGE SCALE GENOMIC DNA]</scope>
    <source>
        <strain evidence="15 16">CCM 8654</strain>
    </source>
</reference>
<dbReference type="Proteomes" id="UP001589698">
    <property type="component" value="Unassembled WGS sequence"/>
</dbReference>
<evidence type="ECO:0000256" key="13">
    <source>
        <dbReference type="SAM" id="MobiDB-lite"/>
    </source>
</evidence>
<dbReference type="InterPro" id="IPR013785">
    <property type="entry name" value="Aldolase_TIM"/>
</dbReference>
<evidence type="ECO:0000313" key="15">
    <source>
        <dbReference type="EMBL" id="MFC0223687.1"/>
    </source>
</evidence>